<dbReference type="PANTHER" id="PTHR35936:SF19">
    <property type="entry name" value="AMINO-ACID-BINDING PROTEIN YXEM-RELATED"/>
    <property type="match status" value="1"/>
</dbReference>
<feature type="domain" description="Solute-binding protein family 3/N-terminal" evidence="3">
    <location>
        <begin position="33"/>
        <end position="256"/>
    </location>
</feature>
<name>A0ABT3P5H2_9ALTE</name>
<comment type="similarity">
    <text evidence="1">Belongs to the bacterial solute-binding protein 3 family.</text>
</comment>
<evidence type="ECO:0000256" key="2">
    <source>
        <dbReference type="ARBA" id="ARBA00022729"/>
    </source>
</evidence>
<evidence type="ECO:0000256" key="1">
    <source>
        <dbReference type="ARBA" id="ARBA00010333"/>
    </source>
</evidence>
<gene>
    <name evidence="4" type="ORF">OPS25_05875</name>
</gene>
<evidence type="ECO:0000259" key="3">
    <source>
        <dbReference type="SMART" id="SM00062"/>
    </source>
</evidence>
<dbReference type="RefSeq" id="WP_265616724.1">
    <property type="nucleotide sequence ID" value="NZ_JAPFRD010000006.1"/>
</dbReference>
<protein>
    <submittedName>
        <fullName evidence="4">Transporter substrate-binding domain-containing protein</fullName>
    </submittedName>
</protein>
<dbReference type="Gene3D" id="3.40.190.10">
    <property type="entry name" value="Periplasmic binding protein-like II"/>
    <property type="match status" value="2"/>
</dbReference>
<keyword evidence="2" id="KW-0732">Signal</keyword>
<evidence type="ECO:0000313" key="4">
    <source>
        <dbReference type="EMBL" id="MCW8108021.1"/>
    </source>
</evidence>
<dbReference type="EMBL" id="JAPFRD010000006">
    <property type="protein sequence ID" value="MCW8108021.1"/>
    <property type="molecule type" value="Genomic_DNA"/>
</dbReference>
<organism evidence="4 5">
    <name type="scientific">Alteromonas aquimaris</name>
    <dbReference type="NCBI Taxonomy" id="2998417"/>
    <lineage>
        <taxon>Bacteria</taxon>
        <taxon>Pseudomonadati</taxon>
        <taxon>Pseudomonadota</taxon>
        <taxon>Gammaproteobacteria</taxon>
        <taxon>Alteromonadales</taxon>
        <taxon>Alteromonadaceae</taxon>
        <taxon>Alteromonas/Salinimonas group</taxon>
        <taxon>Alteromonas</taxon>
    </lineage>
</organism>
<proteinExistence type="inferred from homology"/>
<keyword evidence="5" id="KW-1185">Reference proteome</keyword>
<comment type="caution">
    <text evidence="4">The sequence shown here is derived from an EMBL/GenBank/DDBJ whole genome shotgun (WGS) entry which is preliminary data.</text>
</comment>
<reference evidence="4" key="1">
    <citation type="submission" date="2022-11" db="EMBL/GenBank/DDBJ databases">
        <title>Alteromonas sp. nov., isolated from sea water of the Qingdao.</title>
        <authorList>
            <person name="Wang Q."/>
        </authorList>
    </citation>
    <scope>NUCLEOTIDE SEQUENCE</scope>
    <source>
        <strain evidence="4">ASW11-7</strain>
    </source>
</reference>
<accession>A0ABT3P5H2</accession>
<evidence type="ECO:0000313" key="5">
    <source>
        <dbReference type="Proteomes" id="UP001142810"/>
    </source>
</evidence>
<dbReference type="SUPFAM" id="SSF53850">
    <property type="entry name" value="Periplasmic binding protein-like II"/>
    <property type="match status" value="1"/>
</dbReference>
<dbReference type="SMART" id="SM00062">
    <property type="entry name" value="PBPb"/>
    <property type="match status" value="1"/>
</dbReference>
<dbReference type="PANTHER" id="PTHR35936">
    <property type="entry name" value="MEMBRANE-BOUND LYTIC MUREIN TRANSGLYCOSYLASE F"/>
    <property type="match status" value="1"/>
</dbReference>
<dbReference type="InterPro" id="IPR001638">
    <property type="entry name" value="Solute-binding_3/MltF_N"/>
</dbReference>
<sequence length="339" mass="38109">MSNQITKFIGIQKTGIIFSWLLCLLFSAVANSELQLASVPFSTYVSQNDGIGRLNDLIKEALKRSQIEANLSVMRPAFLGSGLSNESLDGDFAFLTLDRKKDNFVYSAPYLPLYLVAVSKRPFVKDIRTLAHLQDGRIAIENRFVNTDQLRLEKAIKWSRNPDTFDAFKQLADGRSTLLITSSLLLNEFNLLLSEHGETPLFSSPTPLLTAHFTVAIRESIAGAKDILNKFNKAIVQMQRDGTYNRLLQITWLLKDTDNDGHAEYISSADLLSDNSLAPQRNDAYALDNTPPAASPSYIIDGNKVSSWEDVMALLPARPREERKSLLDETIYSRMMRQW</sequence>
<dbReference type="Proteomes" id="UP001142810">
    <property type="component" value="Unassembled WGS sequence"/>
</dbReference>